<evidence type="ECO:0000313" key="10">
    <source>
        <dbReference type="EMBL" id="RCK32422.1"/>
    </source>
</evidence>
<sequence>MEYVFLLEQVVNGLVQGGYYLLIALGLSLIFSVGGIVNLSHGAFYALGAYFSVTLVNMFGFGPAVIMSPILVAFLGIAFERFILRRFYREDPILSLLVTFGLAMVAEQAIRMIWGAAPLSAVLPQWVKGSVIVGDFLFSKYRLLMLLVVTLILTGLWFLMHRTSFGRVVRAGIEQPDMVAALGIRLQPYMTAVVMLGVGLAALGGALFAPITMVHPAMGAEIITIAFVVVVIGGLGSFWGVIVAALLVGVLRGVTVHFLPAASEASMYVLMLLVLLLRPRGLLGEAIQKFER</sequence>
<dbReference type="EMBL" id="JPWF01000015">
    <property type="protein sequence ID" value="RCK32422.1"/>
    <property type="molecule type" value="Genomic_DNA"/>
</dbReference>
<organism evidence="10 11">
    <name type="scientific">Thalassospira profundimaris</name>
    <dbReference type="NCBI Taxonomy" id="502049"/>
    <lineage>
        <taxon>Bacteria</taxon>
        <taxon>Pseudomonadati</taxon>
        <taxon>Pseudomonadota</taxon>
        <taxon>Alphaproteobacteria</taxon>
        <taxon>Rhodospirillales</taxon>
        <taxon>Thalassospiraceae</taxon>
        <taxon>Thalassospira</taxon>
    </lineage>
</organism>
<evidence type="ECO:0000256" key="2">
    <source>
        <dbReference type="ARBA" id="ARBA00022448"/>
    </source>
</evidence>
<feature type="transmembrane region" description="Helical" evidence="9">
    <location>
        <begin position="258"/>
        <end position="277"/>
    </location>
</feature>
<dbReference type="GO" id="GO:0006865">
    <property type="term" value="P:amino acid transport"/>
    <property type="evidence" value="ECO:0007669"/>
    <property type="project" value="UniProtKB-KW"/>
</dbReference>
<dbReference type="InterPro" id="IPR001851">
    <property type="entry name" value="ABC_transp_permease"/>
</dbReference>
<reference evidence="10 11" key="1">
    <citation type="submission" date="2014-07" db="EMBL/GenBank/DDBJ databases">
        <title>Draft genome sequence of Thalassospira profundimaris 35.</title>
        <authorList>
            <person name="Lai Q."/>
            <person name="Shao Z."/>
        </authorList>
    </citation>
    <scope>NUCLEOTIDE SEQUENCE [LARGE SCALE GENOMIC DNA]</scope>
    <source>
        <strain evidence="10 11">35</strain>
    </source>
</reference>
<feature type="transmembrane region" description="Helical" evidence="9">
    <location>
        <begin position="189"/>
        <end position="211"/>
    </location>
</feature>
<evidence type="ECO:0000256" key="7">
    <source>
        <dbReference type="ARBA" id="ARBA00023136"/>
    </source>
</evidence>
<keyword evidence="3" id="KW-1003">Cell membrane</keyword>
<name>A0A367W2Q6_9PROT</name>
<feature type="transmembrane region" description="Helical" evidence="9">
    <location>
        <begin position="20"/>
        <end position="37"/>
    </location>
</feature>
<evidence type="ECO:0000256" key="3">
    <source>
        <dbReference type="ARBA" id="ARBA00022475"/>
    </source>
</evidence>
<dbReference type="InterPro" id="IPR052157">
    <property type="entry name" value="BCAA_transport_permease"/>
</dbReference>
<evidence type="ECO:0000256" key="5">
    <source>
        <dbReference type="ARBA" id="ARBA00022970"/>
    </source>
</evidence>
<protein>
    <submittedName>
        <fullName evidence="10">ABC transporter permease</fullName>
    </submittedName>
</protein>
<keyword evidence="5" id="KW-0029">Amino-acid transport</keyword>
<dbReference type="OrthoDB" id="8126477at2"/>
<dbReference type="GO" id="GO:0005886">
    <property type="term" value="C:plasma membrane"/>
    <property type="evidence" value="ECO:0007669"/>
    <property type="project" value="UniProtKB-SubCell"/>
</dbReference>
<evidence type="ECO:0000256" key="8">
    <source>
        <dbReference type="ARBA" id="ARBA00037998"/>
    </source>
</evidence>
<comment type="subcellular location">
    <subcellularLocation>
        <location evidence="1">Cell membrane</location>
        <topology evidence="1">Multi-pass membrane protein</topology>
    </subcellularLocation>
</comment>
<dbReference type="PANTHER" id="PTHR11795:SF442">
    <property type="entry name" value="ABC TRANSPORTER ATP-BINDING PROTEIN"/>
    <property type="match status" value="1"/>
</dbReference>
<comment type="similarity">
    <text evidence="8">Belongs to the binding-protein-dependent transport system permease family. LivHM subfamily.</text>
</comment>
<feature type="transmembrane region" description="Helical" evidence="9">
    <location>
        <begin position="66"/>
        <end position="84"/>
    </location>
</feature>
<dbReference type="CDD" id="cd06582">
    <property type="entry name" value="TM_PBP1_LivH_like"/>
    <property type="match status" value="1"/>
</dbReference>
<keyword evidence="6 9" id="KW-1133">Transmembrane helix</keyword>
<comment type="caution">
    <text evidence="10">The sequence shown here is derived from an EMBL/GenBank/DDBJ whole genome shotgun (WGS) entry which is preliminary data.</text>
</comment>
<dbReference type="AlphaFoldDB" id="A0A367W2Q6"/>
<accession>A0A367W2Q6</accession>
<feature type="transmembrane region" description="Helical" evidence="9">
    <location>
        <begin position="96"/>
        <end position="121"/>
    </location>
</feature>
<dbReference type="PANTHER" id="PTHR11795">
    <property type="entry name" value="BRANCHED-CHAIN AMINO ACID TRANSPORT SYSTEM PERMEASE PROTEIN LIVH"/>
    <property type="match status" value="1"/>
</dbReference>
<dbReference type="Pfam" id="PF02653">
    <property type="entry name" value="BPD_transp_2"/>
    <property type="match status" value="1"/>
</dbReference>
<feature type="transmembrane region" description="Helical" evidence="9">
    <location>
        <begin position="141"/>
        <end position="160"/>
    </location>
</feature>
<evidence type="ECO:0000313" key="11">
    <source>
        <dbReference type="Proteomes" id="UP000253226"/>
    </source>
</evidence>
<dbReference type="RefSeq" id="WP_114103886.1">
    <property type="nucleotide sequence ID" value="NZ_JPWF01000015.1"/>
</dbReference>
<gene>
    <name evidence="10" type="ORF">TH19_19260</name>
</gene>
<evidence type="ECO:0000256" key="4">
    <source>
        <dbReference type="ARBA" id="ARBA00022692"/>
    </source>
</evidence>
<evidence type="ECO:0000256" key="6">
    <source>
        <dbReference type="ARBA" id="ARBA00022989"/>
    </source>
</evidence>
<keyword evidence="7 9" id="KW-0472">Membrane</keyword>
<dbReference type="GO" id="GO:0022857">
    <property type="term" value="F:transmembrane transporter activity"/>
    <property type="evidence" value="ECO:0007669"/>
    <property type="project" value="InterPro"/>
</dbReference>
<evidence type="ECO:0000256" key="1">
    <source>
        <dbReference type="ARBA" id="ARBA00004651"/>
    </source>
</evidence>
<feature type="transmembrane region" description="Helical" evidence="9">
    <location>
        <begin position="223"/>
        <end position="251"/>
    </location>
</feature>
<evidence type="ECO:0000256" key="9">
    <source>
        <dbReference type="SAM" id="Phobius"/>
    </source>
</evidence>
<dbReference type="Proteomes" id="UP000253226">
    <property type="component" value="Unassembled WGS sequence"/>
</dbReference>
<keyword evidence="2" id="KW-0813">Transport</keyword>
<proteinExistence type="inferred from homology"/>
<keyword evidence="4 9" id="KW-0812">Transmembrane</keyword>